<protein>
    <submittedName>
        <fullName evidence="1">Uncharacterized protein</fullName>
    </submittedName>
</protein>
<keyword evidence="2" id="KW-1185">Reference proteome</keyword>
<evidence type="ECO:0000313" key="1">
    <source>
        <dbReference type="EMBL" id="KAJ8897816.1"/>
    </source>
</evidence>
<reference evidence="1 2" key="1">
    <citation type="submission" date="2023-02" db="EMBL/GenBank/DDBJ databases">
        <title>LHISI_Scaffold_Assembly.</title>
        <authorList>
            <person name="Stuart O.P."/>
            <person name="Cleave R."/>
            <person name="Magrath M.J.L."/>
            <person name="Mikheyev A.S."/>
        </authorList>
    </citation>
    <scope>NUCLEOTIDE SEQUENCE [LARGE SCALE GENOMIC DNA]</scope>
    <source>
        <strain evidence="1">Daus_M_001</strain>
        <tissue evidence="1">Leg muscle</tissue>
    </source>
</reference>
<accession>A0ABQ9IN98</accession>
<gene>
    <name evidence="1" type="ORF">PR048_003169</name>
</gene>
<comment type="caution">
    <text evidence="1">The sequence shown here is derived from an EMBL/GenBank/DDBJ whole genome shotgun (WGS) entry which is preliminary data.</text>
</comment>
<sequence>MILNKGEVAKLVEKFWARLGRRRLDRPVVESIGAPKLDGLGNCLPWPAPGNNPAFAWSDFGKPGNSVQDIWTGIRNWVIQNAKQSLLLSHFPLRKREKEIVGSAVVERLAYLPPTKAKLVHTRIFACGNRAGRCLWSEGFLLEISFPPSCHSGTAPPQLPSSALKTSLLRATQLLHFTSFRTPAHELYRCPPSIPSFGWEFVFHSAVMHTIKIPDERWSGIFIIVASSQSNFSGNFSPTPSPFLCAPAFRFISGPTSRRDFPHMSSLHVGRLAVREGTCSCEETQVLGCVHFSVLSLIWRNSFLYRSWIRSRIEFRTTVVKPGGRAGMCNGVRTQDRCLNKAAGGRDVFAELCCWVSPDENFLLG</sequence>
<dbReference type="EMBL" id="JARBHB010000001">
    <property type="protein sequence ID" value="KAJ8897816.1"/>
    <property type="molecule type" value="Genomic_DNA"/>
</dbReference>
<organism evidence="1 2">
    <name type="scientific">Dryococelus australis</name>
    <dbReference type="NCBI Taxonomy" id="614101"/>
    <lineage>
        <taxon>Eukaryota</taxon>
        <taxon>Metazoa</taxon>
        <taxon>Ecdysozoa</taxon>
        <taxon>Arthropoda</taxon>
        <taxon>Hexapoda</taxon>
        <taxon>Insecta</taxon>
        <taxon>Pterygota</taxon>
        <taxon>Neoptera</taxon>
        <taxon>Polyneoptera</taxon>
        <taxon>Phasmatodea</taxon>
        <taxon>Verophasmatodea</taxon>
        <taxon>Anareolatae</taxon>
        <taxon>Phasmatidae</taxon>
        <taxon>Eurycanthinae</taxon>
        <taxon>Dryococelus</taxon>
    </lineage>
</organism>
<name>A0ABQ9IN98_9NEOP</name>
<dbReference type="Proteomes" id="UP001159363">
    <property type="component" value="Chromosome 1"/>
</dbReference>
<proteinExistence type="predicted"/>
<evidence type="ECO:0000313" key="2">
    <source>
        <dbReference type="Proteomes" id="UP001159363"/>
    </source>
</evidence>